<dbReference type="EMBL" id="BDEQ01000001">
    <property type="protein sequence ID" value="GAT94252.1"/>
    <property type="molecule type" value="Genomic_DNA"/>
</dbReference>
<keyword evidence="1 9" id="KW-0808">Transferase</keyword>
<dbReference type="Pfam" id="PF00294">
    <property type="entry name" value="PfkB"/>
    <property type="match status" value="1"/>
</dbReference>
<feature type="binding site" evidence="9">
    <location>
        <position position="255"/>
    </location>
    <ligand>
        <name>K(+)</name>
        <dbReference type="ChEBI" id="CHEBI:29103"/>
    </ligand>
</feature>
<feature type="binding site" evidence="9">
    <location>
        <position position="296"/>
    </location>
    <ligand>
        <name>K(+)</name>
        <dbReference type="ChEBI" id="CHEBI:29103"/>
    </ligand>
</feature>
<feature type="binding site" evidence="9">
    <location>
        <position position="300"/>
    </location>
    <ligand>
        <name>K(+)</name>
        <dbReference type="ChEBI" id="CHEBI:29103"/>
    </ligand>
</feature>
<dbReference type="VEuPathDB" id="AmoebaDB:EHI_138020"/>
<keyword evidence="6 9" id="KW-0460">Magnesium</keyword>
<feature type="binding site" evidence="9">
    <location>
        <position position="291"/>
    </location>
    <ligand>
        <name>K(+)</name>
        <dbReference type="ChEBI" id="CHEBI:29103"/>
    </ligand>
</feature>
<dbReference type="GO" id="GO:0019303">
    <property type="term" value="P:D-ribose catabolic process"/>
    <property type="evidence" value="ECO:0007669"/>
    <property type="project" value="UniProtKB-UniRule"/>
</dbReference>
<keyword evidence="8 9" id="KW-0119">Carbohydrate metabolism</keyword>
<dbReference type="VEuPathDB" id="AmoebaDB:EHI5A_121800"/>
<keyword evidence="7 9" id="KW-0630">Potassium</keyword>
<keyword evidence="2 9" id="KW-0479">Metal-binding</keyword>
<name>A0A5K1U8W3_ENTHI</name>
<dbReference type="SUPFAM" id="SSF53613">
    <property type="entry name" value="Ribokinase-like"/>
    <property type="match status" value="1"/>
</dbReference>
<dbReference type="VEuPathDB" id="AmoebaDB:EHI8A_196810"/>
<feature type="binding site" evidence="9">
    <location>
        <position position="154"/>
    </location>
    <ligand>
        <name>substrate</name>
    </ligand>
</feature>
<dbReference type="PRINTS" id="PR00990">
    <property type="entry name" value="RIBOKINASE"/>
</dbReference>
<comment type="caution">
    <text evidence="9">Lacks conserved residue(s) required for the propagation of feature annotation.</text>
</comment>
<keyword evidence="3 9" id="KW-0547">Nucleotide-binding</keyword>
<evidence type="ECO:0000256" key="7">
    <source>
        <dbReference type="ARBA" id="ARBA00022958"/>
    </source>
</evidence>
<feature type="binding site" evidence="9">
    <location>
        <begin position="24"/>
        <end position="26"/>
    </location>
    <ligand>
        <name>substrate</name>
    </ligand>
</feature>
<dbReference type="PANTHER" id="PTHR10584">
    <property type="entry name" value="SUGAR KINASE"/>
    <property type="match status" value="1"/>
</dbReference>
<sequence length="315" mass="34573">MEFVEYTRSNKYKMKRVVVVGSSNTDLIGYCERYPQPGETILGKEFHTGFGGKGANQCIMASKFNDVEVSMVGFLGHDQFGNSTLQNYKDNGVNTSQIHFCNLPTGVAMITVDKTAQNQIIVIPGANEALTPQFISTNANDIFKKGDIVVCQNEIPLETTYETLKQAKQHDCLTLWNPAPAPKEIDRNIIKYVDTLIVNTNESMQIGGESTPEESALKLHKEFGVLVIVTLGDKGCLIVGEEQTKIDSVRVNAIDTTGAGDAFVGSYARCWAIGLDPKRSAEISVRIASDSVTRHGTQSSYPNKEQIQKIISELN</sequence>
<evidence type="ECO:0000256" key="2">
    <source>
        <dbReference type="ARBA" id="ARBA00022723"/>
    </source>
</evidence>
<dbReference type="VEuPathDB" id="AmoebaDB:EHI7A_172540"/>
<feature type="binding site" evidence="9">
    <location>
        <position position="294"/>
    </location>
    <ligand>
        <name>K(+)</name>
        <dbReference type="ChEBI" id="CHEBI:29103"/>
    </ligand>
</feature>
<evidence type="ECO:0000313" key="11">
    <source>
        <dbReference type="EMBL" id="GAT94252.1"/>
    </source>
</evidence>
<evidence type="ECO:0000256" key="9">
    <source>
        <dbReference type="HAMAP-Rule" id="MF_03215"/>
    </source>
</evidence>
<dbReference type="OMA" id="DIVLIQQ"/>
<evidence type="ECO:0000256" key="8">
    <source>
        <dbReference type="ARBA" id="ARBA00023277"/>
    </source>
</evidence>
<proteinExistence type="inferred from homology"/>
<comment type="function">
    <text evidence="9">Catalyzes the phosphorylation of ribose at O-5 in a reaction requiring ATP and magnesium. The resulting D-ribose-5-phosphate can then be used either for sythesis of nucleotides, histidine, and tryptophan, or as a component of the pentose phosphate pathway.</text>
</comment>
<comment type="catalytic activity">
    <reaction evidence="9">
        <text>D-ribose + ATP = D-ribose 5-phosphate + ADP + H(+)</text>
        <dbReference type="Rhea" id="RHEA:13697"/>
        <dbReference type="ChEBI" id="CHEBI:15378"/>
        <dbReference type="ChEBI" id="CHEBI:30616"/>
        <dbReference type="ChEBI" id="CHEBI:47013"/>
        <dbReference type="ChEBI" id="CHEBI:78346"/>
        <dbReference type="ChEBI" id="CHEBI:456216"/>
        <dbReference type="EC" id="2.7.1.15"/>
    </reaction>
</comment>
<feature type="binding site" evidence="9">
    <location>
        <begin position="230"/>
        <end position="235"/>
    </location>
    <ligand>
        <name>ATP</name>
        <dbReference type="ChEBI" id="CHEBI:30616"/>
    </ligand>
</feature>
<dbReference type="GO" id="GO:0005737">
    <property type="term" value="C:cytoplasm"/>
    <property type="evidence" value="ECO:0007669"/>
    <property type="project" value="UniProtKB-SubCell"/>
</dbReference>
<feature type="binding site" evidence="9">
    <location>
        <begin position="52"/>
        <end position="56"/>
    </location>
    <ligand>
        <name>substrate</name>
    </ligand>
</feature>
<dbReference type="FunFam" id="3.40.1190.20:FF:000064">
    <property type="entry name" value="Ribokinase"/>
    <property type="match status" value="1"/>
</dbReference>
<comment type="pathway">
    <text evidence="9">Carbohydrate metabolism; D-ribose degradation; D-ribose 5-phosphate from beta-D-ribopyranose: step 2/2.</text>
</comment>
<feature type="binding site" evidence="9">
    <location>
        <begin position="260"/>
        <end position="261"/>
    </location>
    <ligand>
        <name>ATP</name>
        <dbReference type="ChEBI" id="CHEBI:30616"/>
    </ligand>
</feature>
<evidence type="ECO:0000256" key="5">
    <source>
        <dbReference type="ARBA" id="ARBA00022840"/>
    </source>
</evidence>
<keyword evidence="9" id="KW-0539">Nucleus</keyword>
<dbReference type="Proteomes" id="UP000078387">
    <property type="component" value="Unassembled WGS sequence"/>
</dbReference>
<dbReference type="InterPro" id="IPR029056">
    <property type="entry name" value="Ribokinase-like"/>
</dbReference>
<evidence type="ECO:0000256" key="3">
    <source>
        <dbReference type="ARBA" id="ARBA00022741"/>
    </source>
</evidence>
<dbReference type="CDD" id="cd01174">
    <property type="entry name" value="ribokinase"/>
    <property type="match status" value="1"/>
</dbReference>
<dbReference type="GO" id="GO:0004747">
    <property type="term" value="F:ribokinase activity"/>
    <property type="evidence" value="ECO:0007669"/>
    <property type="project" value="UniProtKB-UniRule"/>
</dbReference>
<dbReference type="EC" id="2.7.1.15" evidence="9"/>
<dbReference type="VEuPathDB" id="AmoebaDB:KM1_276730"/>
<dbReference type="InterPro" id="IPR011877">
    <property type="entry name" value="Ribokinase"/>
</dbReference>
<dbReference type="GO" id="GO:0046872">
    <property type="term" value="F:metal ion binding"/>
    <property type="evidence" value="ECO:0007669"/>
    <property type="project" value="UniProtKB-KW"/>
</dbReference>
<comment type="activity regulation">
    <text evidence="9">Activated by a monovalent cation that binds near, but not in, the active site. The most likely occupant of the site in vivo is potassium. Ion binding induces a conformational change that may alter substrate affinity.</text>
</comment>
<gene>
    <name evidence="11" type="ORF">CL6EHI_138020</name>
</gene>
<feature type="binding site" evidence="9">
    <location>
        <position position="261"/>
    </location>
    <ligand>
        <name>substrate</name>
    </ligand>
</feature>
<evidence type="ECO:0000256" key="6">
    <source>
        <dbReference type="ARBA" id="ARBA00022842"/>
    </source>
</evidence>
<dbReference type="PANTHER" id="PTHR10584:SF166">
    <property type="entry name" value="RIBOKINASE"/>
    <property type="match status" value="1"/>
</dbReference>
<evidence type="ECO:0000313" key="12">
    <source>
        <dbReference type="Proteomes" id="UP000078387"/>
    </source>
</evidence>
<keyword evidence="9" id="KW-0963">Cytoplasm</keyword>
<dbReference type="InterPro" id="IPR002139">
    <property type="entry name" value="Ribo/fructo_kinase"/>
</dbReference>
<dbReference type="AlphaFoldDB" id="A0A5K1U8W3"/>
<dbReference type="HAMAP" id="MF_01987">
    <property type="entry name" value="Ribokinase"/>
    <property type="match status" value="1"/>
</dbReference>
<evidence type="ECO:0000256" key="1">
    <source>
        <dbReference type="ARBA" id="ARBA00022679"/>
    </source>
</evidence>
<evidence type="ECO:0000256" key="4">
    <source>
        <dbReference type="ARBA" id="ARBA00022777"/>
    </source>
</evidence>
<keyword evidence="4 9" id="KW-0418">Kinase</keyword>
<feature type="active site" description="Proton acceptor" evidence="9">
    <location>
        <position position="261"/>
    </location>
</feature>
<feature type="binding site" evidence="9">
    <location>
        <position position="199"/>
    </location>
    <ligand>
        <name>ATP</name>
        <dbReference type="ChEBI" id="CHEBI:30616"/>
    </ligand>
</feature>
<dbReference type="UniPathway" id="UPA00916">
    <property type="reaction ID" value="UER00889"/>
</dbReference>
<comment type="subunit">
    <text evidence="9">Homodimer.</text>
</comment>
<comment type="caution">
    <text evidence="11">The sequence shown here is derived from an EMBL/GenBank/DDBJ whole genome shotgun (WGS) entry which is preliminary data.</text>
</comment>
<reference evidence="11 12" key="1">
    <citation type="submission" date="2016-05" db="EMBL/GenBank/DDBJ databases">
        <title>First whole genome sequencing of Entamoeba histolytica HM1:IMSS-clone-6.</title>
        <authorList>
            <person name="Mukherjee Avik.K."/>
            <person name="Izumyama S."/>
            <person name="Nakada-Tsukui K."/>
            <person name="Nozaki T."/>
        </authorList>
    </citation>
    <scope>NUCLEOTIDE SEQUENCE [LARGE SCALE GENOMIC DNA]</scope>
    <source>
        <strain evidence="11 12">HM1:IMSS clone 6</strain>
    </source>
</reference>
<dbReference type="Gene3D" id="3.40.1190.20">
    <property type="match status" value="1"/>
</dbReference>
<protein>
    <recommendedName>
        <fullName evidence="9">Ribokinase</fullName>
        <shortName evidence="9">RK</shortName>
        <ecNumber evidence="9">2.7.1.15</ecNumber>
    </recommendedName>
</protein>
<comment type="subcellular location">
    <subcellularLocation>
        <location evidence="9">Cytoplasm</location>
    </subcellularLocation>
    <subcellularLocation>
        <location evidence="9">Nucleus</location>
    </subcellularLocation>
</comment>
<comment type="similarity">
    <text evidence="9">Belongs to the carbohydrate kinase PfkB family. Ribokinase subfamily.</text>
</comment>
<comment type="cofactor">
    <cofactor evidence="9">
        <name>Mg(2+)</name>
        <dbReference type="ChEBI" id="CHEBI:18420"/>
    </cofactor>
    <text evidence="9">Requires a divalent cation, most likely magnesium in vivo, as an electrophilic catalyst to aid phosphoryl group transfer. It is the chelate of the metal and the nucleotide that is the actual substrate.</text>
</comment>
<dbReference type="GO" id="GO:0005524">
    <property type="term" value="F:ATP binding"/>
    <property type="evidence" value="ECO:0007669"/>
    <property type="project" value="UniProtKB-UniRule"/>
</dbReference>
<evidence type="ECO:0000259" key="10">
    <source>
        <dbReference type="Pfam" id="PF00294"/>
    </source>
</evidence>
<dbReference type="InterPro" id="IPR011611">
    <property type="entry name" value="PfkB_dom"/>
</dbReference>
<organism evidence="11 12">
    <name type="scientific">Entamoeba histolytica</name>
    <dbReference type="NCBI Taxonomy" id="5759"/>
    <lineage>
        <taxon>Eukaryota</taxon>
        <taxon>Amoebozoa</taxon>
        <taxon>Evosea</taxon>
        <taxon>Archamoebae</taxon>
        <taxon>Mastigamoebida</taxon>
        <taxon>Entamoebidae</taxon>
        <taxon>Entamoeba</taxon>
    </lineage>
</organism>
<dbReference type="GO" id="GO:0005634">
    <property type="term" value="C:nucleus"/>
    <property type="evidence" value="ECO:0007669"/>
    <property type="project" value="UniProtKB-SubCell"/>
</dbReference>
<accession>A0A5K1U8W3</accession>
<keyword evidence="5 9" id="KW-0067">ATP-binding</keyword>
<feature type="domain" description="Carbohydrate kinase PfkB" evidence="10">
    <location>
        <begin position="14"/>
        <end position="303"/>
    </location>
</feature>
<feature type="binding site" evidence="9">
    <location>
        <position position="257"/>
    </location>
    <ligand>
        <name>K(+)</name>
        <dbReference type="ChEBI" id="CHEBI:29103"/>
    </ligand>
</feature>